<protein>
    <recommendedName>
        <fullName evidence="2">Mutator-like transposase domain-containing protein</fullName>
    </recommendedName>
</protein>
<keyword evidence="4" id="KW-1185">Reference proteome</keyword>
<comment type="caution">
    <text evidence="3">The sequence shown here is derived from an EMBL/GenBank/DDBJ whole genome shotgun (WGS) entry which is preliminary data.</text>
</comment>
<evidence type="ECO:0000259" key="2">
    <source>
        <dbReference type="Pfam" id="PF20700"/>
    </source>
</evidence>
<dbReference type="Pfam" id="PF20700">
    <property type="entry name" value="Mutator"/>
    <property type="match status" value="1"/>
</dbReference>
<feature type="region of interest" description="Disordered" evidence="1">
    <location>
        <begin position="126"/>
        <end position="149"/>
    </location>
</feature>
<proteinExistence type="predicted"/>
<gene>
    <name evidence="3" type="ORF">R5R35_010515</name>
</gene>
<dbReference type="Proteomes" id="UP001378592">
    <property type="component" value="Unassembled WGS sequence"/>
</dbReference>
<dbReference type="EMBL" id="JAZDUA010000229">
    <property type="protein sequence ID" value="KAK7863479.1"/>
    <property type="molecule type" value="Genomic_DNA"/>
</dbReference>
<feature type="domain" description="Mutator-like transposase" evidence="2">
    <location>
        <begin position="2"/>
        <end position="127"/>
    </location>
</feature>
<dbReference type="InterPro" id="IPR049012">
    <property type="entry name" value="Mutator_transp_dom"/>
</dbReference>
<organism evidence="3 4">
    <name type="scientific">Gryllus longicercus</name>
    <dbReference type="NCBI Taxonomy" id="2509291"/>
    <lineage>
        <taxon>Eukaryota</taxon>
        <taxon>Metazoa</taxon>
        <taxon>Ecdysozoa</taxon>
        <taxon>Arthropoda</taxon>
        <taxon>Hexapoda</taxon>
        <taxon>Insecta</taxon>
        <taxon>Pterygota</taxon>
        <taxon>Neoptera</taxon>
        <taxon>Polyneoptera</taxon>
        <taxon>Orthoptera</taxon>
        <taxon>Ensifera</taxon>
        <taxon>Gryllidea</taxon>
        <taxon>Grylloidea</taxon>
        <taxon>Gryllidae</taxon>
        <taxon>Gryllinae</taxon>
        <taxon>Gryllus</taxon>
    </lineage>
</organism>
<accession>A0AAN9VEL6</accession>
<sequence>MEVFAADILWKRSVAKCGMRYSTVLSDGDAKTFIHLVKEAVYGNDVQIEKEECINHIAKRMGIGLRNLVQEGKTKNANLGGRGRGTLKEINILKLTSYYRNAIVTNIPDDHKMKTAILANLQHYSSTDSEPSTDSVHRDKNRCAFTTEV</sequence>
<evidence type="ECO:0000313" key="3">
    <source>
        <dbReference type="EMBL" id="KAK7863479.1"/>
    </source>
</evidence>
<dbReference type="AlphaFoldDB" id="A0AAN9VEL6"/>
<evidence type="ECO:0000313" key="4">
    <source>
        <dbReference type="Proteomes" id="UP001378592"/>
    </source>
</evidence>
<evidence type="ECO:0000256" key="1">
    <source>
        <dbReference type="SAM" id="MobiDB-lite"/>
    </source>
</evidence>
<reference evidence="3 4" key="1">
    <citation type="submission" date="2024-03" db="EMBL/GenBank/DDBJ databases">
        <title>The genome assembly and annotation of the cricket Gryllus longicercus Weissman &amp; Gray.</title>
        <authorList>
            <person name="Szrajer S."/>
            <person name="Gray D."/>
            <person name="Ylla G."/>
        </authorList>
    </citation>
    <scope>NUCLEOTIDE SEQUENCE [LARGE SCALE GENOMIC DNA]</scope>
    <source>
        <strain evidence="3">DAG 2021-001</strain>
        <tissue evidence="3">Whole body minus gut</tissue>
    </source>
</reference>
<name>A0AAN9VEL6_9ORTH</name>